<accession>A0ABQ4D9M3</accession>
<keyword evidence="3 5" id="KW-0520">NAD</keyword>
<comment type="caution">
    <text evidence="6">The sequence shown here is derived from an EMBL/GenBank/DDBJ whole genome shotgun (WGS) entry which is preliminary data.</text>
</comment>
<keyword evidence="7" id="KW-1185">Reference proteome</keyword>
<comment type="function">
    <text evidence="4 5">Removes the 2'-phosphate from RNA via an intermediate in which the phosphate is ADP-ribosylated by NAD followed by a presumed transesterification to release the RNA and generate ADP-ribose 1''-2''-cyclic phosphate (APPR&gt;P). May function as an ADP-ribosylase.</text>
</comment>
<dbReference type="Pfam" id="PF01885">
    <property type="entry name" value="PTS_2-RNA"/>
    <property type="match status" value="1"/>
</dbReference>
<evidence type="ECO:0000256" key="5">
    <source>
        <dbReference type="HAMAP-Rule" id="MF_00299"/>
    </source>
</evidence>
<evidence type="ECO:0000256" key="1">
    <source>
        <dbReference type="ARBA" id="ARBA00009836"/>
    </source>
</evidence>
<keyword evidence="2 5" id="KW-0808">Transferase</keyword>
<dbReference type="InterPro" id="IPR022928">
    <property type="entry name" value="RNA_2'-PTrans_KptA"/>
</dbReference>
<evidence type="ECO:0000313" key="6">
    <source>
        <dbReference type="EMBL" id="GIG31997.1"/>
    </source>
</evidence>
<dbReference type="EMBL" id="BONN01000002">
    <property type="protein sequence ID" value="GIG31997.1"/>
    <property type="molecule type" value="Genomic_DNA"/>
</dbReference>
<dbReference type="SUPFAM" id="SSF56399">
    <property type="entry name" value="ADP-ribosylation"/>
    <property type="match status" value="1"/>
</dbReference>
<organism evidence="6 7">
    <name type="scientific">Cellulomonas oligotrophica</name>
    <dbReference type="NCBI Taxonomy" id="931536"/>
    <lineage>
        <taxon>Bacteria</taxon>
        <taxon>Bacillati</taxon>
        <taxon>Actinomycetota</taxon>
        <taxon>Actinomycetes</taxon>
        <taxon>Micrococcales</taxon>
        <taxon>Cellulomonadaceae</taxon>
        <taxon>Cellulomonas</taxon>
    </lineage>
</organism>
<evidence type="ECO:0000256" key="3">
    <source>
        <dbReference type="ARBA" id="ARBA00023027"/>
    </source>
</evidence>
<comment type="similarity">
    <text evidence="1 5">Belongs to the KptA/TPT1 family.</text>
</comment>
<evidence type="ECO:0000313" key="7">
    <source>
        <dbReference type="Proteomes" id="UP000618382"/>
    </source>
</evidence>
<name>A0ABQ4D9M3_9CELL</name>
<dbReference type="InterPro" id="IPR042080">
    <property type="entry name" value="RNA_2'-PTrans_N"/>
</dbReference>
<dbReference type="PANTHER" id="PTHR12684">
    <property type="entry name" value="PUTATIVE PHOSPHOTRANSFERASE"/>
    <property type="match status" value="1"/>
</dbReference>
<evidence type="ECO:0000256" key="2">
    <source>
        <dbReference type="ARBA" id="ARBA00022679"/>
    </source>
</evidence>
<dbReference type="EC" id="2.7.1.-" evidence="5"/>
<dbReference type="Gene3D" id="1.10.10.970">
    <property type="entry name" value="RNA 2'-phosphotransferase, Tpt1/KptA family, N-terminal domain"/>
    <property type="match status" value="1"/>
</dbReference>
<dbReference type="PANTHER" id="PTHR12684:SF2">
    <property type="entry name" value="TRNA 2'-PHOSPHOTRANSFERASE 1"/>
    <property type="match status" value="1"/>
</dbReference>
<sequence>MDPVRTSRRLTLVLRHAPGSVGVTLDQAGWVDVPDLLAALAEHGLVLSRADLEEVVAGSDKQRFELVADRIRARQGHSVPVDLGLLPQAPPTVLFHGTPVSNVPAIREQGLVRGARHHVHLSPDPETAARVGARRGRFVVLEVAAAAMAAAGHEFFVTGNGVWLVDAVPPEHLTFP</sequence>
<dbReference type="InterPro" id="IPR042081">
    <property type="entry name" value="RNA_2'-PTrans_C"/>
</dbReference>
<dbReference type="HAMAP" id="MF_00299">
    <property type="entry name" value="KptA"/>
    <property type="match status" value="1"/>
</dbReference>
<protein>
    <recommendedName>
        <fullName evidence="5">Probable RNA 2'-phosphotransferase</fullName>
        <ecNumber evidence="5">2.7.1.-</ecNumber>
    </recommendedName>
</protein>
<dbReference type="InterPro" id="IPR002745">
    <property type="entry name" value="Ptrans_KptA/Tpt1"/>
</dbReference>
<dbReference type="Gene3D" id="3.20.170.30">
    <property type="match status" value="1"/>
</dbReference>
<proteinExistence type="inferred from homology"/>
<dbReference type="Proteomes" id="UP000618382">
    <property type="component" value="Unassembled WGS sequence"/>
</dbReference>
<gene>
    <name evidence="5 6" type="primary">kptA</name>
    <name evidence="6" type="ORF">Col01nite_11560</name>
</gene>
<reference evidence="6 7" key="1">
    <citation type="submission" date="2021-01" db="EMBL/GenBank/DDBJ databases">
        <title>Whole genome shotgun sequence of Cellulomonas oligotrophica NBRC 109435.</title>
        <authorList>
            <person name="Komaki H."/>
            <person name="Tamura T."/>
        </authorList>
    </citation>
    <scope>NUCLEOTIDE SEQUENCE [LARGE SCALE GENOMIC DNA]</scope>
    <source>
        <strain evidence="6 7">NBRC 109435</strain>
    </source>
</reference>
<evidence type="ECO:0000256" key="4">
    <source>
        <dbReference type="ARBA" id="ARBA00025212"/>
    </source>
</evidence>